<protein>
    <submittedName>
        <fullName evidence="2">Uncharacterized protein</fullName>
    </submittedName>
</protein>
<dbReference type="AlphaFoldDB" id="A0A4Q5HJ10"/>
<dbReference type="RefSeq" id="WP_130069724.1">
    <property type="nucleotide sequence ID" value="NZ_RCXO01000002.1"/>
</dbReference>
<evidence type="ECO:0000313" key="3">
    <source>
        <dbReference type="Proteomes" id="UP000291191"/>
    </source>
</evidence>
<dbReference type="EMBL" id="RCXO01000002">
    <property type="protein sequence ID" value="RYT82461.1"/>
    <property type="molecule type" value="Genomic_DNA"/>
</dbReference>
<sequence length="215" mass="24911">MLFEIIVDCIMALGALATAATFILVLINQKGTQKQIDSLSQMAEMYSRHYQLERIQAGSNIYPKIQISLKNDTMWGLKIQIKNNSYPVEVYRIMINEARHHLDVRLKPKSDYIQIRQGETKAILPGELCRQQIYTFDASIRIYLITPFEEAYEIRYINTDRINYYQSEPIPILYSKEEHESSKAQTTQIKQYSIHGGIKGTIKDNFPEVARDLEG</sequence>
<keyword evidence="1" id="KW-0472">Membrane</keyword>
<evidence type="ECO:0000256" key="1">
    <source>
        <dbReference type="SAM" id="Phobius"/>
    </source>
</evidence>
<dbReference type="Proteomes" id="UP000291191">
    <property type="component" value="Unassembled WGS sequence"/>
</dbReference>
<dbReference type="OrthoDB" id="1096487at2"/>
<evidence type="ECO:0000313" key="2">
    <source>
        <dbReference type="EMBL" id="RYT82461.1"/>
    </source>
</evidence>
<accession>A0A4Q5HJ10</accession>
<reference evidence="2 3" key="1">
    <citation type="journal article" date="2019" name="Science, e1252229">
        <title>Invertible promoters mediate bacterial phase variation, antibiotic resistance, and host adaptation in the gut.</title>
        <authorList>
            <person name="Jiang X."/>
            <person name="Hall A.B."/>
            <person name="Arthur T.D."/>
            <person name="Plichta D.R."/>
            <person name="Covington C.T."/>
            <person name="Poyet M."/>
            <person name="Crothers J."/>
            <person name="Moses P.L."/>
            <person name="Tolonen A.C."/>
            <person name="Vlamakis H."/>
            <person name="Alm E.J."/>
            <person name="Xavier R.J."/>
        </authorList>
    </citation>
    <scope>NUCLEOTIDE SEQUENCE [LARGE SCALE GENOMIC DNA]</scope>
    <source>
        <strain evidence="3">bf_0095</strain>
    </source>
</reference>
<organism evidence="2 3">
    <name type="scientific">Bacteroides intestinalis</name>
    <dbReference type="NCBI Taxonomy" id="329854"/>
    <lineage>
        <taxon>Bacteria</taxon>
        <taxon>Pseudomonadati</taxon>
        <taxon>Bacteroidota</taxon>
        <taxon>Bacteroidia</taxon>
        <taxon>Bacteroidales</taxon>
        <taxon>Bacteroidaceae</taxon>
        <taxon>Bacteroides</taxon>
    </lineage>
</organism>
<gene>
    <name evidence="2" type="ORF">EAJ06_02225</name>
</gene>
<feature type="transmembrane region" description="Helical" evidence="1">
    <location>
        <begin position="6"/>
        <end position="27"/>
    </location>
</feature>
<proteinExistence type="predicted"/>
<comment type="caution">
    <text evidence="2">The sequence shown here is derived from an EMBL/GenBank/DDBJ whole genome shotgun (WGS) entry which is preliminary data.</text>
</comment>
<keyword evidence="1" id="KW-1133">Transmembrane helix</keyword>
<name>A0A4Q5HJ10_9BACE</name>
<keyword evidence="1" id="KW-0812">Transmembrane</keyword>
<keyword evidence="3" id="KW-1185">Reference proteome</keyword>